<proteinExistence type="predicted"/>
<dbReference type="OrthoDB" id="9798714at2"/>
<protein>
    <submittedName>
        <fullName evidence="14">TraB/GumN family protein</fullName>
    </submittedName>
</protein>
<keyword evidence="4" id="KW-0645">Protease</keyword>
<dbReference type="GO" id="GO:0006508">
    <property type="term" value="P:proteolysis"/>
    <property type="evidence" value="ECO:0007669"/>
    <property type="project" value="UniProtKB-KW"/>
</dbReference>
<name>A0A4Q1CIG7_9BACT</name>
<evidence type="ECO:0000256" key="7">
    <source>
        <dbReference type="ARBA" id="ARBA00022729"/>
    </source>
</evidence>
<evidence type="ECO:0000256" key="5">
    <source>
        <dbReference type="ARBA" id="ARBA00022692"/>
    </source>
</evidence>
<keyword evidence="11" id="KW-0472">Membrane</keyword>
<evidence type="ECO:0000313" key="14">
    <source>
        <dbReference type="EMBL" id="RXK59859.1"/>
    </source>
</evidence>
<dbReference type="InterPro" id="IPR002816">
    <property type="entry name" value="TraB/PrgY/GumN_fam"/>
</dbReference>
<dbReference type="GO" id="GO:0030178">
    <property type="term" value="P:negative regulation of Wnt signaling pathway"/>
    <property type="evidence" value="ECO:0007669"/>
    <property type="project" value="InterPro"/>
</dbReference>
<keyword evidence="10" id="KW-0482">Metalloprotease</keyword>
<keyword evidence="6" id="KW-0479">Metal-binding</keyword>
<dbReference type="Pfam" id="PF01963">
    <property type="entry name" value="TraB_PrgY_gumN"/>
    <property type="match status" value="1"/>
</dbReference>
<reference evidence="14 15" key="1">
    <citation type="submission" date="2019-01" db="EMBL/GenBank/DDBJ databases">
        <title>Lacibacter sp. strain TTM-7.</title>
        <authorList>
            <person name="Chen W.-M."/>
        </authorList>
    </citation>
    <scope>NUCLEOTIDE SEQUENCE [LARGE SCALE GENOMIC DNA]</scope>
    <source>
        <strain evidence="14 15">TTM-7</strain>
    </source>
</reference>
<organism evidence="14 15">
    <name type="scientific">Lacibacter luteus</name>
    <dbReference type="NCBI Taxonomy" id="2508719"/>
    <lineage>
        <taxon>Bacteria</taxon>
        <taxon>Pseudomonadati</taxon>
        <taxon>Bacteroidota</taxon>
        <taxon>Chitinophagia</taxon>
        <taxon>Chitinophagales</taxon>
        <taxon>Chitinophagaceae</taxon>
        <taxon>Lacibacter</taxon>
    </lineage>
</organism>
<gene>
    <name evidence="14" type="ORF">ESA94_12455</name>
</gene>
<dbReference type="GO" id="GO:0046872">
    <property type="term" value="F:metal ion binding"/>
    <property type="evidence" value="ECO:0007669"/>
    <property type="project" value="UniProtKB-KW"/>
</dbReference>
<keyword evidence="7 13" id="KW-0732">Signal</keyword>
<dbReference type="GO" id="GO:0016020">
    <property type="term" value="C:membrane"/>
    <property type="evidence" value="ECO:0007669"/>
    <property type="project" value="UniProtKB-SubCell"/>
</dbReference>
<evidence type="ECO:0000256" key="4">
    <source>
        <dbReference type="ARBA" id="ARBA00022670"/>
    </source>
</evidence>
<keyword evidence="15" id="KW-1185">Reference proteome</keyword>
<keyword evidence="8" id="KW-0378">Hydrolase</keyword>
<dbReference type="RefSeq" id="WP_129131233.1">
    <property type="nucleotide sequence ID" value="NZ_SDHW01000003.1"/>
</dbReference>
<dbReference type="PANTHER" id="PTHR31120">
    <property type="entry name" value="METALLOPROTEASE TIKI"/>
    <property type="match status" value="1"/>
</dbReference>
<evidence type="ECO:0000256" key="9">
    <source>
        <dbReference type="ARBA" id="ARBA00022989"/>
    </source>
</evidence>
<sequence>MKFKPFVVLLLLLVCSSAFGQANKKPSKYPSLFWEITRKGSSKPSYLFGTMHVSSKLVYNLPDSFYMGIKNVQVVALENDMAYWQQDMDKYDMDPMSFISNRNRSGDNLSINTFKIHKYEELIKYALASNPSVINNLLYRTYGGKTSDFEEDTFLDMFIYQCGRKYGKKTAGLENFDESMQLMIEAVKDAAKDKNKKQRSYDNYNSEYSFDKLEEAYRTGNLDLLDSINRYNSQSELFDEKFLYRRNEIQANSIDSIIKAGASVFAGVGAAHLPGNRGVIELLRSKGYIVRPVKMSGRSNQEKDAVDKITVPAAMQKITAEDGTYQLQAPGAFFSTNHPFFNQVQHADVSNGSYYMVTKISTNAFMWGHKDARVLEVIDSLLYESIPGKILSKEVISKNGYQGYDIVNRTRRGDVQRYNIFVTPFEVLIFKMSGIGNYVSNSTEGKEFFNSVQLKNYKEQKITGKLFTPATGGFAAAFPHQPFFNIKENNRLYDAADEQNHYRIVATSIHSYTKSDEDTFELSLAEESFKASEFIDKQLERKQIKHKGYPALHTRFRDKEGKLFTVRFILQGPHYYALIVHAAKENPAIEQFINSFEIQPFVYGNDVVQKDTALYYTVNTPYYPVPKRKTDLKELAGIYERLSSEEDTKEEFVYKTITESKVIQNDTTGERIEVNFYKMPFYTYVKDSASLADDEYNDTTRITRWQQKTVLPDKMNVWDTYLSDKGSSRMVRVKSFLKDGMVFTIQTLGDTLTKPSPFINRFFETFKPDTTLKGFDIMVKKSGYFFNDFQSADTVLHKRAKKYISSIVLDSADFPQLKNAIEKINWKEKNYLDTKSALIKRLASIKTTASSKYLHDLYFAAGDTIQLQYVALEALLRQQTATSYSLFRDIVKAEPPIIEQGSDEYNYRRYRSSGYGILSDLPYGEEDDSDDEFVDNMSDTLLLVKAILPDLLPLVNLEDYKDDMMELLADMVEDSVITAADYQMYFDKFLLEAKHLWRKQVVAEKKQSIQKAEATKNKEEDADDTDILTVRSYDEEDETNDDLILYSRLLIPSITKNTSVQAFVTQLLQSESKQLKYDVMEVLLKNKQQVPDSLLRFFASKDEYRYRLLRDLKEWKMEKLFPAKYRNHKDLAISKLLWDSDNDKPDTVSFMKRYAITITGKKGYIYFFRYKMKKDDVQWKIATVGLVPEAESEIEFESEKMWKYYNRYSFNNSGDYEFTQFTKTALETDVPEEEQLQKLLKRILITSRSSGADFYRGEKKSVVDVESMYE</sequence>
<keyword evidence="5" id="KW-0812">Transmembrane</keyword>
<comment type="caution">
    <text evidence="14">The sequence shown here is derived from an EMBL/GenBank/DDBJ whole genome shotgun (WGS) entry which is preliminary data.</text>
</comment>
<evidence type="ECO:0000256" key="12">
    <source>
        <dbReference type="ARBA" id="ARBA00023180"/>
    </source>
</evidence>
<keyword evidence="12" id="KW-0325">Glycoprotein</keyword>
<comment type="subcellular location">
    <subcellularLocation>
        <location evidence="3">Membrane</location>
        <topology evidence="3">Single-pass type I membrane protein</topology>
    </subcellularLocation>
</comment>
<comment type="cofactor">
    <cofactor evidence="1">
        <name>Mn(2+)</name>
        <dbReference type="ChEBI" id="CHEBI:29035"/>
    </cofactor>
</comment>
<dbReference type="Proteomes" id="UP000290204">
    <property type="component" value="Unassembled WGS sequence"/>
</dbReference>
<dbReference type="GO" id="GO:0004222">
    <property type="term" value="F:metalloendopeptidase activity"/>
    <property type="evidence" value="ECO:0007669"/>
    <property type="project" value="TreeGrafter"/>
</dbReference>
<accession>A0A4Q1CIG7</accession>
<evidence type="ECO:0000256" key="11">
    <source>
        <dbReference type="ARBA" id="ARBA00023136"/>
    </source>
</evidence>
<evidence type="ECO:0000313" key="15">
    <source>
        <dbReference type="Proteomes" id="UP000290204"/>
    </source>
</evidence>
<dbReference type="PANTHER" id="PTHR31120:SF6">
    <property type="entry name" value="METALLOPROTEASE TIKI HOMOLOG"/>
    <property type="match status" value="1"/>
</dbReference>
<dbReference type="CDD" id="cd14789">
    <property type="entry name" value="Tiki"/>
    <property type="match status" value="1"/>
</dbReference>
<feature type="chain" id="PRO_5020231942" evidence="13">
    <location>
        <begin position="21"/>
        <end position="1270"/>
    </location>
</feature>
<comment type="cofactor">
    <cofactor evidence="2">
        <name>Co(2+)</name>
        <dbReference type="ChEBI" id="CHEBI:48828"/>
    </cofactor>
</comment>
<evidence type="ECO:0000256" key="2">
    <source>
        <dbReference type="ARBA" id="ARBA00001941"/>
    </source>
</evidence>
<evidence type="ECO:0000256" key="8">
    <source>
        <dbReference type="ARBA" id="ARBA00022801"/>
    </source>
</evidence>
<evidence type="ECO:0000256" key="10">
    <source>
        <dbReference type="ARBA" id="ARBA00023049"/>
    </source>
</evidence>
<feature type="signal peptide" evidence="13">
    <location>
        <begin position="1"/>
        <end position="20"/>
    </location>
</feature>
<keyword evidence="9" id="KW-1133">Transmembrane helix</keyword>
<evidence type="ECO:0000256" key="3">
    <source>
        <dbReference type="ARBA" id="ARBA00004479"/>
    </source>
</evidence>
<dbReference type="InterPro" id="IPR040230">
    <property type="entry name" value="TIKI1/2-like"/>
</dbReference>
<dbReference type="AlphaFoldDB" id="A0A4Q1CIG7"/>
<evidence type="ECO:0000256" key="6">
    <source>
        <dbReference type="ARBA" id="ARBA00022723"/>
    </source>
</evidence>
<evidence type="ECO:0000256" key="1">
    <source>
        <dbReference type="ARBA" id="ARBA00001936"/>
    </source>
</evidence>
<dbReference type="EMBL" id="SDHW01000003">
    <property type="protein sequence ID" value="RXK59859.1"/>
    <property type="molecule type" value="Genomic_DNA"/>
</dbReference>
<evidence type="ECO:0000256" key="13">
    <source>
        <dbReference type="SAM" id="SignalP"/>
    </source>
</evidence>